<organism evidence="5">
    <name type="scientific">Brachypodium distachyon</name>
    <name type="common">Purple false brome</name>
    <name type="synonym">Trachynia distachya</name>
    <dbReference type="NCBI Taxonomy" id="15368"/>
    <lineage>
        <taxon>Eukaryota</taxon>
        <taxon>Viridiplantae</taxon>
        <taxon>Streptophyta</taxon>
        <taxon>Embryophyta</taxon>
        <taxon>Tracheophyta</taxon>
        <taxon>Spermatophyta</taxon>
        <taxon>Magnoliopsida</taxon>
        <taxon>Liliopsida</taxon>
        <taxon>Poales</taxon>
        <taxon>Poaceae</taxon>
        <taxon>BOP clade</taxon>
        <taxon>Pooideae</taxon>
        <taxon>Stipodae</taxon>
        <taxon>Brachypodieae</taxon>
        <taxon>Brachypodium</taxon>
    </lineage>
</organism>
<reference evidence="6" key="3">
    <citation type="submission" date="2018-08" db="UniProtKB">
        <authorList>
            <consortium name="EnsemblPlants"/>
        </authorList>
    </citation>
    <scope>IDENTIFICATION</scope>
    <source>
        <strain evidence="6">cv. Bd21</strain>
    </source>
</reference>
<dbReference type="OrthoDB" id="1928574at2759"/>
<dbReference type="KEGG" id="bdi:100846392"/>
<dbReference type="InterPro" id="IPR012946">
    <property type="entry name" value="X8"/>
</dbReference>
<keyword evidence="7" id="KW-1185">Reference proteome</keyword>
<accession>I1HDU3</accession>
<name>I1HDU3_BRADI</name>
<dbReference type="Pfam" id="PF07983">
    <property type="entry name" value="X8"/>
    <property type="match status" value="1"/>
</dbReference>
<dbReference type="EnsemblPlants" id="KQK03560">
    <property type="protein sequence ID" value="KQK03560"/>
    <property type="gene ID" value="BRADI_2g08580v3"/>
</dbReference>
<dbReference type="AlphaFoldDB" id="I1HDU3"/>
<dbReference type="SMART" id="SM00768">
    <property type="entry name" value="X8"/>
    <property type="match status" value="1"/>
</dbReference>
<dbReference type="PANTHER" id="PTHR31044:SF57">
    <property type="entry name" value="CARBOHYDRATE-BINDING X8 DOMAIN SUPERFAMILY PROTEIN"/>
    <property type="match status" value="1"/>
</dbReference>
<dbReference type="Gramene" id="KQK03560">
    <property type="protein sequence ID" value="KQK03560"/>
    <property type="gene ID" value="BRADI_2g08580v3"/>
</dbReference>
<sequence>MASGARPSPSLLLFSLGLLLLCFTSGTTVRLAEAQKTWCVAKPSADEKALIANINYACGNVSCSVIQPGGPCYKPDNPVSHAAVAMNLYYATYGRHPWNCDFQKSALIVQSDPSYGSCTYY</sequence>
<dbReference type="FunFam" id="1.20.58.1040:FF:000003">
    <property type="entry name" value="glucan endo-1,3-beta-glucosidase 7"/>
    <property type="match status" value="1"/>
</dbReference>
<evidence type="ECO:0000259" key="4">
    <source>
        <dbReference type="SMART" id="SM00768"/>
    </source>
</evidence>
<dbReference type="Gene3D" id="1.20.58.1040">
    <property type="match status" value="1"/>
</dbReference>
<dbReference type="Proteomes" id="UP000008810">
    <property type="component" value="Chromosome 2"/>
</dbReference>
<dbReference type="GeneID" id="100846392"/>
<evidence type="ECO:0000313" key="7">
    <source>
        <dbReference type="Proteomes" id="UP000008810"/>
    </source>
</evidence>
<dbReference type="EMBL" id="CM000881">
    <property type="protein sequence ID" value="KQK03560.1"/>
    <property type="molecule type" value="Genomic_DNA"/>
</dbReference>
<reference evidence="5" key="2">
    <citation type="submission" date="2017-06" db="EMBL/GenBank/DDBJ databases">
        <title>WGS assembly of Brachypodium distachyon.</title>
        <authorList>
            <consortium name="The International Brachypodium Initiative"/>
            <person name="Lucas S."/>
            <person name="Harmon-Smith M."/>
            <person name="Lail K."/>
            <person name="Tice H."/>
            <person name="Grimwood J."/>
            <person name="Bruce D."/>
            <person name="Barry K."/>
            <person name="Shu S."/>
            <person name="Lindquist E."/>
            <person name="Wang M."/>
            <person name="Pitluck S."/>
            <person name="Vogel J.P."/>
            <person name="Garvin D.F."/>
            <person name="Mockler T.C."/>
            <person name="Schmutz J."/>
            <person name="Rokhsar D."/>
            <person name="Bevan M.W."/>
        </authorList>
    </citation>
    <scope>NUCLEOTIDE SEQUENCE</scope>
    <source>
        <strain evidence="5">Bd21</strain>
    </source>
</reference>
<evidence type="ECO:0000313" key="5">
    <source>
        <dbReference type="EMBL" id="KQK03560.1"/>
    </source>
</evidence>
<dbReference type="STRING" id="15368.I1HDU3"/>
<dbReference type="OMA" id="GHWCIAN"/>
<gene>
    <name evidence="6" type="primary">LOC100846392</name>
    <name evidence="5" type="ORF">BRADI_2g08580v3</name>
</gene>
<dbReference type="PANTHER" id="PTHR31044">
    <property type="entry name" value="BETA-1,3 GLUCANASE"/>
    <property type="match status" value="1"/>
</dbReference>
<feature type="chain" id="PRO_5014094504" description="X8 domain-containing protein" evidence="3">
    <location>
        <begin position="35"/>
        <end position="121"/>
    </location>
</feature>
<evidence type="ECO:0000256" key="1">
    <source>
        <dbReference type="ARBA" id="ARBA00022729"/>
    </source>
</evidence>
<evidence type="ECO:0000313" key="6">
    <source>
        <dbReference type="EnsemblPlants" id="KQK03560"/>
    </source>
</evidence>
<dbReference type="eggNOG" id="ENOG502S230">
    <property type="taxonomic scope" value="Eukaryota"/>
</dbReference>
<dbReference type="HOGENOM" id="CLU_031666_5_0_1"/>
<feature type="signal peptide" evidence="3">
    <location>
        <begin position="1"/>
        <end position="34"/>
    </location>
</feature>
<protein>
    <recommendedName>
        <fullName evidence="4">X8 domain-containing protein</fullName>
    </recommendedName>
</protein>
<reference evidence="5 6" key="1">
    <citation type="journal article" date="2010" name="Nature">
        <title>Genome sequencing and analysis of the model grass Brachypodium distachyon.</title>
        <authorList>
            <consortium name="International Brachypodium Initiative"/>
        </authorList>
    </citation>
    <scope>NUCLEOTIDE SEQUENCE [LARGE SCALE GENOMIC DNA]</scope>
    <source>
        <strain evidence="5">Bd21</strain>
        <strain evidence="6">cv. Bd21</strain>
    </source>
</reference>
<keyword evidence="2" id="KW-1015">Disulfide bond</keyword>
<dbReference type="InterPro" id="IPR044788">
    <property type="entry name" value="X8_dom_prot"/>
</dbReference>
<evidence type="ECO:0000256" key="2">
    <source>
        <dbReference type="ARBA" id="ARBA00023157"/>
    </source>
</evidence>
<dbReference type="RefSeq" id="XP_003566315.1">
    <property type="nucleotide sequence ID" value="XM_003566267.4"/>
</dbReference>
<dbReference type="GO" id="GO:0009506">
    <property type="term" value="C:plasmodesma"/>
    <property type="evidence" value="ECO:0007669"/>
    <property type="project" value="UniProtKB-ARBA"/>
</dbReference>
<evidence type="ECO:0000256" key="3">
    <source>
        <dbReference type="SAM" id="SignalP"/>
    </source>
</evidence>
<proteinExistence type="predicted"/>
<keyword evidence="1 3" id="KW-0732">Signal</keyword>
<feature type="domain" description="X8" evidence="4">
    <location>
        <begin position="37"/>
        <end position="120"/>
    </location>
</feature>